<dbReference type="InterPro" id="IPR027417">
    <property type="entry name" value="P-loop_NTPase"/>
</dbReference>
<keyword evidence="2" id="KW-0342">GTP-binding</keyword>
<keyword evidence="5" id="KW-1185">Reference proteome</keyword>
<dbReference type="PROSITE" id="PS51421">
    <property type="entry name" value="RAS"/>
    <property type="match status" value="1"/>
</dbReference>
<evidence type="ECO:0000256" key="3">
    <source>
        <dbReference type="SAM" id="MobiDB-lite"/>
    </source>
</evidence>
<gene>
    <name evidence="4" type="ORF">BCR32DRAFT_261093</name>
</gene>
<sequence length="200" mass="22165">MNNQSQIVEELVVVGSGGVGKSCLTVRFLKDEFTSDYDPTIEENYRKSIVVDEIPCIVNIVDTAGQQEYTALRDQHFQSGKGFLLVFALNDAATFEEVKQLKDQIIKLKDTKRVPLMMCGNKCDLPEKEVDTKAVQAYCTQNKIPYLETSAKSNINVTESFHELVRECRKKAAAAPNAKGNSKQNGKDAKGKGKKGCIIL</sequence>
<dbReference type="AlphaFoldDB" id="A0A1Y1XC93"/>
<dbReference type="InterPro" id="IPR020849">
    <property type="entry name" value="Small_GTPase_Ras-type"/>
</dbReference>
<dbReference type="NCBIfam" id="TIGR00231">
    <property type="entry name" value="small_GTP"/>
    <property type="match status" value="1"/>
</dbReference>
<dbReference type="GO" id="GO:0003924">
    <property type="term" value="F:GTPase activity"/>
    <property type="evidence" value="ECO:0007669"/>
    <property type="project" value="InterPro"/>
</dbReference>
<evidence type="ECO:0000256" key="2">
    <source>
        <dbReference type="ARBA" id="ARBA00023134"/>
    </source>
</evidence>
<dbReference type="PROSITE" id="PS51419">
    <property type="entry name" value="RAB"/>
    <property type="match status" value="1"/>
</dbReference>
<dbReference type="FunFam" id="3.40.50.300:FF:001423">
    <property type="entry name" value="Ras family GTPase"/>
    <property type="match status" value="1"/>
</dbReference>
<dbReference type="GO" id="GO:0007165">
    <property type="term" value="P:signal transduction"/>
    <property type="evidence" value="ECO:0007669"/>
    <property type="project" value="InterPro"/>
</dbReference>
<keyword evidence="1" id="KW-0547">Nucleotide-binding</keyword>
<protein>
    <submittedName>
        <fullName evidence="4">Ras-domain-containing protein</fullName>
    </submittedName>
</protein>
<dbReference type="InterPro" id="IPR005225">
    <property type="entry name" value="Small_GTP-bd"/>
</dbReference>
<dbReference type="OrthoDB" id="5976022at2759"/>
<dbReference type="SMART" id="SM00173">
    <property type="entry name" value="RAS"/>
    <property type="match status" value="1"/>
</dbReference>
<comment type="caution">
    <text evidence="4">The sequence shown here is derived from an EMBL/GenBank/DDBJ whole genome shotgun (WGS) entry which is preliminary data.</text>
</comment>
<evidence type="ECO:0000313" key="5">
    <source>
        <dbReference type="Proteomes" id="UP000193944"/>
    </source>
</evidence>
<dbReference type="GO" id="GO:0005525">
    <property type="term" value="F:GTP binding"/>
    <property type="evidence" value="ECO:0007669"/>
    <property type="project" value="UniProtKB-KW"/>
</dbReference>
<feature type="region of interest" description="Disordered" evidence="3">
    <location>
        <begin position="175"/>
        <end position="200"/>
    </location>
</feature>
<dbReference type="Proteomes" id="UP000193944">
    <property type="component" value="Unassembled WGS sequence"/>
</dbReference>
<dbReference type="InterPro" id="IPR001806">
    <property type="entry name" value="Small_GTPase"/>
</dbReference>
<dbReference type="SMART" id="SM00175">
    <property type="entry name" value="RAB"/>
    <property type="match status" value="1"/>
</dbReference>
<evidence type="ECO:0000256" key="1">
    <source>
        <dbReference type="ARBA" id="ARBA00022741"/>
    </source>
</evidence>
<reference evidence="4 5" key="2">
    <citation type="submission" date="2016-08" db="EMBL/GenBank/DDBJ databases">
        <title>Pervasive Adenine N6-methylation of Active Genes in Fungi.</title>
        <authorList>
            <consortium name="DOE Joint Genome Institute"/>
            <person name="Mondo S.J."/>
            <person name="Dannebaum R.O."/>
            <person name="Kuo R.C."/>
            <person name="Labutti K."/>
            <person name="Haridas S."/>
            <person name="Kuo A."/>
            <person name="Salamov A."/>
            <person name="Ahrendt S.R."/>
            <person name="Lipzen A."/>
            <person name="Sullivan W."/>
            <person name="Andreopoulos W.B."/>
            <person name="Clum A."/>
            <person name="Lindquist E."/>
            <person name="Daum C."/>
            <person name="Ramamoorthy G.K."/>
            <person name="Gryganskyi A."/>
            <person name="Culley D."/>
            <person name="Magnuson J.K."/>
            <person name="James T.Y."/>
            <person name="O'Malley M.A."/>
            <person name="Stajich J.E."/>
            <person name="Spatafora J.W."/>
            <person name="Visel A."/>
            <person name="Grigoriev I.V."/>
        </authorList>
    </citation>
    <scope>NUCLEOTIDE SEQUENCE [LARGE SCALE GENOMIC DNA]</scope>
    <source>
        <strain evidence="4 5">S4</strain>
    </source>
</reference>
<accession>A0A1Y1XC93</accession>
<dbReference type="SMART" id="SM00174">
    <property type="entry name" value="RHO"/>
    <property type="match status" value="1"/>
</dbReference>
<dbReference type="Gene3D" id="3.40.50.300">
    <property type="entry name" value="P-loop containing nucleotide triphosphate hydrolases"/>
    <property type="match status" value="1"/>
</dbReference>
<organism evidence="4 5">
    <name type="scientific">Anaeromyces robustus</name>
    <dbReference type="NCBI Taxonomy" id="1754192"/>
    <lineage>
        <taxon>Eukaryota</taxon>
        <taxon>Fungi</taxon>
        <taxon>Fungi incertae sedis</taxon>
        <taxon>Chytridiomycota</taxon>
        <taxon>Chytridiomycota incertae sedis</taxon>
        <taxon>Neocallimastigomycetes</taxon>
        <taxon>Neocallimastigales</taxon>
        <taxon>Neocallimastigaceae</taxon>
        <taxon>Anaeromyces</taxon>
    </lineage>
</organism>
<dbReference type="GO" id="GO:0016020">
    <property type="term" value="C:membrane"/>
    <property type="evidence" value="ECO:0007669"/>
    <property type="project" value="InterPro"/>
</dbReference>
<dbReference type="EMBL" id="MCFG01000075">
    <property type="protein sequence ID" value="ORX83337.1"/>
    <property type="molecule type" value="Genomic_DNA"/>
</dbReference>
<dbReference type="Pfam" id="PF00071">
    <property type="entry name" value="Ras"/>
    <property type="match status" value="1"/>
</dbReference>
<reference evidence="4 5" key="1">
    <citation type="submission" date="2016-08" db="EMBL/GenBank/DDBJ databases">
        <title>A Parts List for Fungal Cellulosomes Revealed by Comparative Genomics.</title>
        <authorList>
            <consortium name="DOE Joint Genome Institute"/>
            <person name="Haitjema C.H."/>
            <person name="Gilmore S.P."/>
            <person name="Henske J.K."/>
            <person name="Solomon K.V."/>
            <person name="De Groot R."/>
            <person name="Kuo A."/>
            <person name="Mondo S.J."/>
            <person name="Salamov A.A."/>
            <person name="Labutti K."/>
            <person name="Zhao Z."/>
            <person name="Chiniquy J."/>
            <person name="Barry K."/>
            <person name="Brewer H.M."/>
            <person name="Purvine S.O."/>
            <person name="Wright A.T."/>
            <person name="Boxma B."/>
            <person name="Van Alen T."/>
            <person name="Hackstein J.H."/>
            <person name="Baker S.E."/>
            <person name="Grigoriev I.V."/>
            <person name="O'Malley M.A."/>
        </authorList>
    </citation>
    <scope>NUCLEOTIDE SEQUENCE [LARGE SCALE GENOMIC DNA]</scope>
    <source>
        <strain evidence="4 5">S4</strain>
    </source>
</reference>
<dbReference type="SUPFAM" id="SSF52540">
    <property type="entry name" value="P-loop containing nucleoside triphosphate hydrolases"/>
    <property type="match status" value="1"/>
</dbReference>
<evidence type="ECO:0000313" key="4">
    <source>
        <dbReference type="EMBL" id="ORX83337.1"/>
    </source>
</evidence>
<dbReference type="PRINTS" id="PR00449">
    <property type="entry name" value="RASTRNSFRMNG"/>
</dbReference>
<dbReference type="CDD" id="cd00876">
    <property type="entry name" value="Ras"/>
    <property type="match status" value="1"/>
</dbReference>
<dbReference type="PANTHER" id="PTHR24070">
    <property type="entry name" value="RAS, DI-RAS, AND RHEB FAMILY MEMBERS OF SMALL GTPASE SUPERFAMILY"/>
    <property type="match status" value="1"/>
</dbReference>
<proteinExistence type="predicted"/>
<dbReference type="SMART" id="SM00176">
    <property type="entry name" value="RAN"/>
    <property type="match status" value="1"/>
</dbReference>
<dbReference type="STRING" id="1754192.A0A1Y1XC93"/>
<name>A0A1Y1XC93_9FUNG</name>
<dbReference type="PROSITE" id="PS51420">
    <property type="entry name" value="RHO"/>
    <property type="match status" value="1"/>
</dbReference>